<feature type="domain" description="DinB-like" evidence="1">
    <location>
        <begin position="16"/>
        <end position="154"/>
    </location>
</feature>
<name>A0ABQ2BY04_9FLAO</name>
<sequence length="178" mass="20849">MLVQMKFDLNKSIELLEKTPFILESFFENLSNDWLKSNEGEKTWSPYDILGHLIFGEKTDWIIRAKIILSPSKRKLFEPFDRFAQFNEDQNTMVSELINEFKALRKNNLKELESLNIKPEDLKRKGEHPELGEVTLEQLLSTWVVHDLGHIAQISRVMAKQYKSNVGPWEAYLGILKK</sequence>
<dbReference type="Proteomes" id="UP000624701">
    <property type="component" value="Unassembled WGS sequence"/>
</dbReference>
<protein>
    <recommendedName>
        <fullName evidence="1">DinB-like domain-containing protein</fullName>
    </recommendedName>
</protein>
<evidence type="ECO:0000313" key="3">
    <source>
        <dbReference type="Proteomes" id="UP000624701"/>
    </source>
</evidence>
<dbReference type="EMBL" id="BMDQ01000002">
    <property type="protein sequence ID" value="GGI57377.1"/>
    <property type="molecule type" value="Genomic_DNA"/>
</dbReference>
<reference evidence="3" key="1">
    <citation type="journal article" date="2019" name="Int. J. Syst. Evol. Microbiol.">
        <title>The Global Catalogue of Microorganisms (GCM) 10K type strain sequencing project: providing services to taxonomists for standard genome sequencing and annotation.</title>
        <authorList>
            <consortium name="The Broad Institute Genomics Platform"/>
            <consortium name="The Broad Institute Genome Sequencing Center for Infectious Disease"/>
            <person name="Wu L."/>
            <person name="Ma J."/>
        </authorList>
    </citation>
    <scope>NUCLEOTIDE SEQUENCE [LARGE SCALE GENOMIC DNA]</scope>
    <source>
        <strain evidence="3">CCM 8681</strain>
    </source>
</reference>
<dbReference type="Gene3D" id="1.20.120.450">
    <property type="entry name" value="dinb family like domain"/>
    <property type="match status" value="1"/>
</dbReference>
<organism evidence="2 3">
    <name type="scientific">Winogradskyella haliclonae</name>
    <dbReference type="NCBI Taxonomy" id="2048558"/>
    <lineage>
        <taxon>Bacteria</taxon>
        <taxon>Pseudomonadati</taxon>
        <taxon>Bacteroidota</taxon>
        <taxon>Flavobacteriia</taxon>
        <taxon>Flavobacteriales</taxon>
        <taxon>Flavobacteriaceae</taxon>
        <taxon>Winogradskyella</taxon>
    </lineage>
</organism>
<evidence type="ECO:0000259" key="1">
    <source>
        <dbReference type="Pfam" id="PF12867"/>
    </source>
</evidence>
<proteinExistence type="predicted"/>
<dbReference type="InterPro" id="IPR024775">
    <property type="entry name" value="DinB-like"/>
</dbReference>
<evidence type="ECO:0000313" key="2">
    <source>
        <dbReference type="EMBL" id="GGI57377.1"/>
    </source>
</evidence>
<dbReference type="Pfam" id="PF12867">
    <property type="entry name" value="DinB_2"/>
    <property type="match status" value="1"/>
</dbReference>
<keyword evidence="3" id="KW-1185">Reference proteome</keyword>
<comment type="caution">
    <text evidence="2">The sequence shown here is derived from an EMBL/GenBank/DDBJ whole genome shotgun (WGS) entry which is preliminary data.</text>
</comment>
<dbReference type="SUPFAM" id="SSF109854">
    <property type="entry name" value="DinB/YfiT-like putative metalloenzymes"/>
    <property type="match status" value="1"/>
</dbReference>
<dbReference type="InterPro" id="IPR034660">
    <property type="entry name" value="DinB/YfiT-like"/>
</dbReference>
<accession>A0ABQ2BY04</accession>
<gene>
    <name evidence="2" type="ORF">GCM10011444_16860</name>
</gene>